<gene>
    <name evidence="1" type="ORF">CWO92_18485</name>
</gene>
<name>A0A2N3LG81_9BACI</name>
<keyword evidence="1" id="KW-0378">Hydrolase</keyword>
<protein>
    <submittedName>
        <fullName evidence="1">HAD family hydrolase</fullName>
    </submittedName>
</protein>
<evidence type="ECO:0000313" key="1">
    <source>
        <dbReference type="EMBL" id="PKR83616.1"/>
    </source>
</evidence>
<dbReference type="Gene3D" id="1.10.3420.10">
    <property type="entry name" value="putative ntp pyrophosphohydrolase like domain"/>
    <property type="match status" value="1"/>
</dbReference>
<dbReference type="Pfam" id="PF01503">
    <property type="entry name" value="PRA-PH"/>
    <property type="match status" value="1"/>
</dbReference>
<dbReference type="EMBL" id="PIQO01000017">
    <property type="protein sequence ID" value="PKR83616.1"/>
    <property type="molecule type" value="Genomic_DNA"/>
</dbReference>
<dbReference type="Proteomes" id="UP000233440">
    <property type="component" value="Unassembled WGS sequence"/>
</dbReference>
<dbReference type="InterPro" id="IPR021130">
    <property type="entry name" value="PRib-ATP_PPHydrolase-like"/>
</dbReference>
<dbReference type="OrthoDB" id="9810101at2"/>
<dbReference type="AlphaFoldDB" id="A0A2N3LG81"/>
<evidence type="ECO:0000313" key="2">
    <source>
        <dbReference type="Proteomes" id="UP000233440"/>
    </source>
</evidence>
<sequence>MYYMVQEFHKAFNHPFNEKPTPMNKETALNRAVWTAEELVELLYATVGGDHEEFVTLVDSFVTGIMNNVDKMIKENKPVDDILVAQADALTDVEYFNQGSFTILGVKPFNLFNIVHSANMGKLHSDGKPRFRDGDGKIIKPDNWERDFAPESRLKEEIERQKAQ</sequence>
<organism evidence="1 2">
    <name type="scientific">Heyndrickxia camelliae</name>
    <dbReference type="NCBI Taxonomy" id="1707093"/>
    <lineage>
        <taxon>Bacteria</taxon>
        <taxon>Bacillati</taxon>
        <taxon>Bacillota</taxon>
        <taxon>Bacilli</taxon>
        <taxon>Bacillales</taxon>
        <taxon>Bacillaceae</taxon>
        <taxon>Heyndrickxia</taxon>
    </lineage>
</organism>
<accession>A0A2N3LG81</accession>
<keyword evidence="2" id="KW-1185">Reference proteome</keyword>
<dbReference type="InterPro" id="IPR023292">
    <property type="entry name" value="NTP_PyroPHydrolase-like_dom_sf"/>
</dbReference>
<comment type="caution">
    <text evidence="1">The sequence shown here is derived from an EMBL/GenBank/DDBJ whole genome shotgun (WGS) entry which is preliminary data.</text>
</comment>
<dbReference type="GO" id="GO:0016787">
    <property type="term" value="F:hydrolase activity"/>
    <property type="evidence" value="ECO:0007669"/>
    <property type="project" value="UniProtKB-KW"/>
</dbReference>
<reference evidence="1 2" key="1">
    <citation type="submission" date="2017-11" db="EMBL/GenBank/DDBJ databases">
        <title>Bacillus camelliae sp. nov., isolated from pu'er tea.</title>
        <authorList>
            <person name="Niu L."/>
        </authorList>
    </citation>
    <scope>NUCLEOTIDE SEQUENCE [LARGE SCALE GENOMIC DNA]</scope>
    <source>
        <strain evidence="1 2">7578-1</strain>
    </source>
</reference>
<proteinExistence type="predicted"/>